<evidence type="ECO:0000313" key="7">
    <source>
        <dbReference type="EMBL" id="SCV02287.1"/>
    </source>
</evidence>
<protein>
    <submittedName>
        <fullName evidence="7">LANO_0F16512g1_1</fullName>
    </submittedName>
</protein>
<evidence type="ECO:0000256" key="5">
    <source>
        <dbReference type="ARBA" id="ARBA00023140"/>
    </source>
</evidence>
<evidence type="ECO:0000256" key="1">
    <source>
        <dbReference type="ARBA" id="ARBA00004275"/>
    </source>
</evidence>
<organism evidence="7 8">
    <name type="scientific">Lachancea nothofagi CBS 11611</name>
    <dbReference type="NCBI Taxonomy" id="1266666"/>
    <lineage>
        <taxon>Eukaryota</taxon>
        <taxon>Fungi</taxon>
        <taxon>Dikarya</taxon>
        <taxon>Ascomycota</taxon>
        <taxon>Saccharomycotina</taxon>
        <taxon>Saccharomycetes</taxon>
        <taxon>Saccharomycetales</taxon>
        <taxon>Saccharomycetaceae</taxon>
        <taxon>Lachancea</taxon>
    </lineage>
</organism>
<evidence type="ECO:0000256" key="4">
    <source>
        <dbReference type="ARBA" id="ARBA00022843"/>
    </source>
</evidence>
<dbReference type="InterPro" id="IPR056940">
    <property type="entry name" value="PEX18_PEX21_C"/>
</dbReference>
<keyword evidence="4" id="KW-0832">Ubl conjugation</keyword>
<dbReference type="AlphaFoldDB" id="A0A1G4KCV6"/>
<sequence>MSVCQPSAMARLVAQTDRIQGAGVRRGLAHAPNRQSAAGLEAQFRAGAASNDLTAGAAIAPQLVSNVNGTFASQDASWSDQFSRMQIRDPLSFTSEYQQLYKNYEQQQHERLQHQSQLPVHQPMPLHRPILATQQPFYAASDLPTQSHEPHESHESLSSQTDFFAREFEDIERELQDETPSTPSQPPALTPEQLKFRQAASEIHQRLSPGSQTPPQLESKFQNSKFLGLMRSISSGVVTLKSGEDDDRKYTHLYSPTTGEVVGNDYFPVPDTTLNV</sequence>
<evidence type="ECO:0000256" key="3">
    <source>
        <dbReference type="ARBA" id="ARBA00022490"/>
    </source>
</evidence>
<gene>
    <name evidence="7" type="ORF">LANO_0F16512G</name>
</gene>
<dbReference type="Gene3D" id="6.10.280.230">
    <property type="match status" value="1"/>
</dbReference>
<keyword evidence="5" id="KW-0576">Peroxisome</keyword>
<name>A0A1G4KCV6_9SACH</name>
<keyword evidence="3" id="KW-0963">Cytoplasm</keyword>
<evidence type="ECO:0000256" key="2">
    <source>
        <dbReference type="ARBA" id="ARBA00004496"/>
    </source>
</evidence>
<proteinExistence type="predicted"/>
<accession>A0A1G4KCV6</accession>
<keyword evidence="8" id="KW-1185">Reference proteome</keyword>
<dbReference type="EMBL" id="LT598452">
    <property type="protein sequence ID" value="SCV02287.1"/>
    <property type="molecule type" value="Genomic_DNA"/>
</dbReference>
<feature type="domain" description="PEX18/PEX21 C-terminal" evidence="6">
    <location>
        <begin position="191"/>
        <end position="260"/>
    </location>
</feature>
<dbReference type="GO" id="GO:0005777">
    <property type="term" value="C:peroxisome"/>
    <property type="evidence" value="ECO:0007669"/>
    <property type="project" value="UniProtKB-SubCell"/>
</dbReference>
<evidence type="ECO:0000259" key="6">
    <source>
        <dbReference type="Pfam" id="PF25098"/>
    </source>
</evidence>
<comment type="subcellular location">
    <subcellularLocation>
        <location evidence="2">Cytoplasm</location>
    </subcellularLocation>
    <subcellularLocation>
        <location evidence="1">Peroxisome</location>
    </subcellularLocation>
</comment>
<dbReference type="Pfam" id="PF25098">
    <property type="entry name" value="PEX18_PEX21_C"/>
    <property type="match status" value="1"/>
</dbReference>
<dbReference type="Proteomes" id="UP000189911">
    <property type="component" value="Chromosome F"/>
</dbReference>
<reference evidence="8" key="1">
    <citation type="submission" date="2016-03" db="EMBL/GenBank/DDBJ databases">
        <authorList>
            <person name="Devillers Hugo."/>
        </authorList>
    </citation>
    <scope>NUCLEOTIDE SEQUENCE [LARGE SCALE GENOMIC DNA]</scope>
</reference>
<evidence type="ECO:0000313" key="8">
    <source>
        <dbReference type="Proteomes" id="UP000189911"/>
    </source>
</evidence>
<dbReference type="OrthoDB" id="4035272at2759"/>